<feature type="coiled-coil region" evidence="1">
    <location>
        <begin position="303"/>
        <end position="354"/>
    </location>
</feature>
<proteinExistence type="predicted"/>
<dbReference type="PANTHER" id="PTHR32114">
    <property type="entry name" value="ABC TRANSPORTER ABCH.3"/>
    <property type="match status" value="1"/>
</dbReference>
<reference evidence="3 4" key="1">
    <citation type="submission" date="2016-06" db="EMBL/GenBank/DDBJ databases">
        <title>Three novel species with peptidoglycan cell walls form the new genus Lacunisphaera gen. nov. in the family Opitutaceae of the verrucomicrobial subdivision 4.</title>
        <authorList>
            <person name="Rast P."/>
            <person name="Gloeckner I."/>
            <person name="Jogler M."/>
            <person name="Boedeker C."/>
            <person name="Jeske O."/>
            <person name="Wiegand S."/>
            <person name="Reinhardt R."/>
            <person name="Schumann P."/>
            <person name="Rohde M."/>
            <person name="Spring S."/>
            <person name="Gloeckner F.O."/>
            <person name="Jogler C."/>
        </authorList>
    </citation>
    <scope>NUCLEOTIDE SEQUENCE [LARGE SCALE GENOMIC DNA]</scope>
    <source>
        <strain evidence="3 4">IG16b</strain>
    </source>
</reference>
<dbReference type="OrthoDB" id="9795626at2"/>
<protein>
    <submittedName>
        <fullName evidence="3">Chromosome partition protein Smc</fullName>
    </submittedName>
</protein>
<dbReference type="SUPFAM" id="SSF52540">
    <property type="entry name" value="P-loop containing nucleoside triphosphate hydrolases"/>
    <property type="match status" value="1"/>
</dbReference>
<keyword evidence="1" id="KW-0175">Coiled coil</keyword>
<dbReference type="GO" id="GO:0016887">
    <property type="term" value="F:ATP hydrolysis activity"/>
    <property type="evidence" value="ECO:0007669"/>
    <property type="project" value="InterPro"/>
</dbReference>
<evidence type="ECO:0000313" key="4">
    <source>
        <dbReference type="Proteomes" id="UP000095228"/>
    </source>
</evidence>
<name>A0A1D8AZY0_9BACT</name>
<accession>A0A1D8AZY0</accession>
<gene>
    <name evidence="3" type="primary">smc_5</name>
    <name evidence="3" type="ORF">Verru16b_03533</name>
</gene>
<dbReference type="RefSeq" id="WP_069963476.1">
    <property type="nucleotide sequence ID" value="NZ_CP016094.1"/>
</dbReference>
<dbReference type="Proteomes" id="UP000095228">
    <property type="component" value="Chromosome"/>
</dbReference>
<dbReference type="EMBL" id="CP016094">
    <property type="protein sequence ID" value="AOS46427.1"/>
    <property type="molecule type" value="Genomic_DNA"/>
</dbReference>
<dbReference type="Gene3D" id="3.40.50.300">
    <property type="entry name" value="P-loop containing nucleotide triphosphate hydrolases"/>
    <property type="match status" value="2"/>
</dbReference>
<sequence length="716" mass="78689">MKIVGLELSGFRGFAKTQAFDLNADAIIVVGANGNGKTSLFDGILWALCGRIPRLAAEGASVVSLYAESGQARALLTLCDAAGRLFKVTRSCDRETGEARVALETPEGLLSGPSAEGRLLQLVWPEAQTGTEPLAALASVLTRSVYLQQDVLRHFIEPADDHDRFTSVSELFGAGRVTELQGALERAKKAWSTVTNQRVSDLEETRLVLANVLARARELTARYPSVATPVNPAEWSKWWTELNALGITGTAPEPVARDAGRAIDTAIKEIEMKRVASERSGQSLRLLQPQLVQLEALPPRGDVAELRARSVALTNELSTLRQSVTQEQDRQAEMRRMQAELKQKDEQLRVLALLALEHLGDHCPVCAQSIDRAKTHQRLTAITQKGGEPLPDSSSTKLNELLALVAAKEKEIGGLELSIRTEQQREMEADMLRKFVQARFVEHGISAEESSVRARQLEEGISKNDSHAARLKELQHQGEALALAVSQSVAQLALSETKVESERLQKLIQERQQAIASRNASGEMAQRVIEGLREAASAVVEQRLQQVEPLLQNIYSRIDPHPAFETVKFLSRVTKGRGLLSTVVQDSQEDLSCQHPPLVMSSSQVNALAVSIFLSFNFGVTQPPLASLLLDDPLQCLDDVNLLGLVDLLRRTKDRRQLCVSTHDQRFANLLARKLRPADTTGRTIVIELVGWQREGPEVHTREILSDPVPLRLAAS</sequence>
<evidence type="ECO:0000256" key="1">
    <source>
        <dbReference type="SAM" id="Coils"/>
    </source>
</evidence>
<dbReference type="AlphaFoldDB" id="A0A1D8AZY0"/>
<dbReference type="InterPro" id="IPR027417">
    <property type="entry name" value="P-loop_NTPase"/>
</dbReference>
<organism evidence="3 4">
    <name type="scientific">Lacunisphaera limnophila</name>
    <dbReference type="NCBI Taxonomy" id="1838286"/>
    <lineage>
        <taxon>Bacteria</taxon>
        <taxon>Pseudomonadati</taxon>
        <taxon>Verrucomicrobiota</taxon>
        <taxon>Opitutia</taxon>
        <taxon>Opitutales</taxon>
        <taxon>Opitutaceae</taxon>
        <taxon>Lacunisphaera</taxon>
    </lineage>
</organism>
<dbReference type="InterPro" id="IPR038729">
    <property type="entry name" value="Rad50/SbcC_AAA"/>
</dbReference>
<dbReference type="STRING" id="1838286.Verru16b_03533"/>
<dbReference type="SUPFAM" id="SSF75712">
    <property type="entry name" value="Rad50 coiled-coil Zn hook"/>
    <property type="match status" value="1"/>
</dbReference>
<feature type="domain" description="Rad50/SbcC-type AAA" evidence="2">
    <location>
        <begin position="6"/>
        <end position="57"/>
    </location>
</feature>
<evidence type="ECO:0000313" key="3">
    <source>
        <dbReference type="EMBL" id="AOS46427.1"/>
    </source>
</evidence>
<keyword evidence="4" id="KW-1185">Reference proteome</keyword>
<dbReference type="Pfam" id="PF13476">
    <property type="entry name" value="AAA_23"/>
    <property type="match status" value="1"/>
</dbReference>
<dbReference type="GO" id="GO:0006302">
    <property type="term" value="P:double-strand break repair"/>
    <property type="evidence" value="ECO:0007669"/>
    <property type="project" value="InterPro"/>
</dbReference>
<evidence type="ECO:0000259" key="2">
    <source>
        <dbReference type="Pfam" id="PF13476"/>
    </source>
</evidence>
<dbReference type="KEGG" id="obg:Verru16b_03533"/>
<dbReference type="PANTHER" id="PTHR32114:SF2">
    <property type="entry name" value="ABC TRANSPORTER ABCH.3"/>
    <property type="match status" value="1"/>
</dbReference>